<protein>
    <submittedName>
        <fullName evidence="5">AraC family transcriptional regulator</fullName>
    </submittedName>
</protein>
<dbReference type="InterPro" id="IPR050204">
    <property type="entry name" value="AraC_XylS_family_regulators"/>
</dbReference>
<gene>
    <name evidence="5" type="ORF">E8L03_05895</name>
</gene>
<accession>A0ABX6NE28</accession>
<evidence type="ECO:0000256" key="2">
    <source>
        <dbReference type="ARBA" id="ARBA00023125"/>
    </source>
</evidence>
<reference evidence="5 6" key="1">
    <citation type="submission" date="2019-04" db="EMBL/GenBank/DDBJ databases">
        <title>Isolation and culture of sulfate reducing bacteria from the cold seep of the South China Sea.</title>
        <authorList>
            <person name="Sun C."/>
            <person name="Liu R."/>
        </authorList>
    </citation>
    <scope>NUCLEOTIDE SEQUENCE [LARGE SCALE GENOMIC DNA]</scope>
    <source>
        <strain evidence="5 6">CS1</strain>
    </source>
</reference>
<dbReference type="InterPro" id="IPR018060">
    <property type="entry name" value="HTH_AraC"/>
</dbReference>
<dbReference type="SMART" id="SM00342">
    <property type="entry name" value="HTH_ARAC"/>
    <property type="match status" value="1"/>
</dbReference>
<dbReference type="PANTHER" id="PTHR46796">
    <property type="entry name" value="HTH-TYPE TRANSCRIPTIONAL ACTIVATOR RHAS-RELATED"/>
    <property type="match status" value="1"/>
</dbReference>
<evidence type="ECO:0000256" key="3">
    <source>
        <dbReference type="ARBA" id="ARBA00023163"/>
    </source>
</evidence>
<evidence type="ECO:0000256" key="1">
    <source>
        <dbReference type="ARBA" id="ARBA00023015"/>
    </source>
</evidence>
<feature type="domain" description="HTH araC/xylS-type" evidence="4">
    <location>
        <begin position="181"/>
        <end position="276"/>
    </location>
</feature>
<keyword evidence="3" id="KW-0804">Transcription</keyword>
<evidence type="ECO:0000313" key="6">
    <source>
        <dbReference type="Proteomes" id="UP000503251"/>
    </source>
</evidence>
<proteinExistence type="predicted"/>
<sequence length="276" mass="30309">MCFRQDECPAPRPAQYRDMIAPADVQPLLGNRHLAIQGARPSAALTGLIELLWSLPGYDSGQSVFDILPDSHFDLVFLLGEASCSALLSGPYTRKVSLPLEDSWELVCVRFRPGMFPRLADVKPSELVNGGVFLKRILGMDSDQLGERLKALSGIDSRKAFLEGLFHTAGLAEQMATARSRPCLAMIESCAGRITVSELARQNSMSVRTLERVFMEEVGVAAKMVIRYFRYRAALAGLRCGRVGTLADLALRCGYSDQSHFIKEFSFFAGASPGRL</sequence>
<dbReference type="Gene3D" id="1.10.10.60">
    <property type="entry name" value="Homeodomain-like"/>
    <property type="match status" value="1"/>
</dbReference>
<evidence type="ECO:0000313" key="5">
    <source>
        <dbReference type="EMBL" id="QJT08486.1"/>
    </source>
</evidence>
<dbReference type="Proteomes" id="UP000503251">
    <property type="component" value="Chromosome"/>
</dbReference>
<keyword evidence="6" id="KW-1185">Reference proteome</keyword>
<keyword evidence="2" id="KW-0238">DNA-binding</keyword>
<organism evidence="5 6">
    <name type="scientific">Oceanidesulfovibrio marinus</name>
    <dbReference type="NCBI Taxonomy" id="370038"/>
    <lineage>
        <taxon>Bacteria</taxon>
        <taxon>Pseudomonadati</taxon>
        <taxon>Thermodesulfobacteriota</taxon>
        <taxon>Desulfovibrionia</taxon>
        <taxon>Desulfovibrionales</taxon>
        <taxon>Desulfovibrionaceae</taxon>
        <taxon>Oceanidesulfovibrio</taxon>
    </lineage>
</organism>
<dbReference type="InterPro" id="IPR046532">
    <property type="entry name" value="DUF6597"/>
</dbReference>
<evidence type="ECO:0000259" key="4">
    <source>
        <dbReference type="PROSITE" id="PS01124"/>
    </source>
</evidence>
<dbReference type="Pfam" id="PF12833">
    <property type="entry name" value="HTH_18"/>
    <property type="match status" value="1"/>
</dbReference>
<dbReference type="Pfam" id="PF20240">
    <property type="entry name" value="DUF6597"/>
    <property type="match status" value="1"/>
</dbReference>
<keyword evidence="1" id="KW-0805">Transcription regulation</keyword>
<dbReference type="EMBL" id="CP039543">
    <property type="protein sequence ID" value="QJT08486.1"/>
    <property type="molecule type" value="Genomic_DNA"/>
</dbReference>
<dbReference type="PROSITE" id="PS01124">
    <property type="entry name" value="HTH_ARAC_FAMILY_2"/>
    <property type="match status" value="1"/>
</dbReference>
<name>A0ABX6NE28_9BACT</name>